<evidence type="ECO:0000256" key="1">
    <source>
        <dbReference type="SAM" id="MobiDB-lite"/>
    </source>
</evidence>
<feature type="chain" id="PRO_5002468392" description="Pheromone protein 1" evidence="2">
    <location>
        <begin position="19"/>
        <end position="365"/>
    </location>
</feature>
<organism evidence="3 4">
    <name type="scientific">Zymoseptoria brevis</name>
    <dbReference type="NCBI Taxonomy" id="1047168"/>
    <lineage>
        <taxon>Eukaryota</taxon>
        <taxon>Fungi</taxon>
        <taxon>Dikarya</taxon>
        <taxon>Ascomycota</taxon>
        <taxon>Pezizomycotina</taxon>
        <taxon>Dothideomycetes</taxon>
        <taxon>Dothideomycetidae</taxon>
        <taxon>Mycosphaerellales</taxon>
        <taxon>Mycosphaerellaceae</taxon>
        <taxon>Zymoseptoria</taxon>
    </lineage>
</organism>
<feature type="signal peptide" evidence="2">
    <location>
        <begin position="1"/>
        <end position="18"/>
    </location>
</feature>
<evidence type="ECO:0000256" key="2">
    <source>
        <dbReference type="SAM" id="SignalP"/>
    </source>
</evidence>
<accession>A0A0F4GEZ3</accession>
<dbReference type="OrthoDB" id="3641074at2759"/>
<proteinExistence type="predicted"/>
<evidence type="ECO:0008006" key="5">
    <source>
        <dbReference type="Google" id="ProtNLM"/>
    </source>
</evidence>
<dbReference type="Proteomes" id="UP000033647">
    <property type="component" value="Unassembled WGS sequence"/>
</dbReference>
<keyword evidence="4" id="KW-1185">Reference proteome</keyword>
<feature type="compositionally biased region" description="Basic residues" evidence="1">
    <location>
        <begin position="206"/>
        <end position="220"/>
    </location>
</feature>
<keyword evidence="2" id="KW-0732">Signal</keyword>
<sequence>MKLAVSTVLMVAVTLTQALAVADAEPKRRRGNSFVGWCGAIGAPCAKVKRDAEAMPDPKKRRGNSFTGWCGAIGAPCARVKRSADAIAEAFAYPEADPKRRRGNSFVGWCGAIGAPCAKAKRDIIEVGESVEEAVHDVYAREAEAEADPKRRRGNSFVGWCGAIGAPCAKRDLFSEVAETAETDVGAEDSEDEDAIYARDAAPEARRKKKKAKKPKRRGHRGNSFVGWCGALGAPCAKVKRDAEASAVAFAEAKKRRGNSFTGWCGAIGAPCAKDKREEHEILKADVCEADDGECKALRNAYEAFHEIKARDAELEAENLASIDDDDELTKREVEVCNEPDGECDLAKRALDTIEAKLDAAIKAL</sequence>
<protein>
    <recommendedName>
        <fullName evidence="5">Pheromone protein 1</fullName>
    </recommendedName>
</protein>
<dbReference type="AlphaFoldDB" id="A0A0F4GEZ3"/>
<name>A0A0F4GEZ3_9PEZI</name>
<evidence type="ECO:0000313" key="4">
    <source>
        <dbReference type="Proteomes" id="UP000033647"/>
    </source>
</evidence>
<comment type="caution">
    <text evidence="3">The sequence shown here is derived from an EMBL/GenBank/DDBJ whole genome shotgun (WGS) entry which is preliminary data.</text>
</comment>
<dbReference type="EMBL" id="LAFY01004065">
    <property type="protein sequence ID" value="KJX95557.1"/>
    <property type="molecule type" value="Genomic_DNA"/>
</dbReference>
<feature type="compositionally biased region" description="Acidic residues" evidence="1">
    <location>
        <begin position="182"/>
        <end position="195"/>
    </location>
</feature>
<evidence type="ECO:0000313" key="3">
    <source>
        <dbReference type="EMBL" id="KJX95557.1"/>
    </source>
</evidence>
<feature type="region of interest" description="Disordered" evidence="1">
    <location>
        <begin position="182"/>
        <end position="220"/>
    </location>
</feature>
<reference evidence="3 4" key="1">
    <citation type="submission" date="2015-03" db="EMBL/GenBank/DDBJ databases">
        <title>RNA-seq based gene annotation and comparative genomics of four Zymoseptoria species reveal species-specific pathogenicity related genes and transposable element activity.</title>
        <authorList>
            <person name="Grandaubert J."/>
            <person name="Bhattacharyya A."/>
            <person name="Stukenbrock E.H."/>
        </authorList>
    </citation>
    <scope>NUCLEOTIDE SEQUENCE [LARGE SCALE GENOMIC DNA]</scope>
    <source>
        <strain evidence="3 4">Zb18110</strain>
    </source>
</reference>
<gene>
    <name evidence="3" type="ORF">TI39_contig4105g00012</name>
</gene>